<feature type="transmembrane region" description="Helical" evidence="1">
    <location>
        <begin position="86"/>
        <end position="114"/>
    </location>
</feature>
<accession>A0ABU2GEU6</accession>
<protein>
    <recommendedName>
        <fullName evidence="4">DUF5518 domain-containing protein</fullName>
    </recommendedName>
</protein>
<organism evidence="2 3">
    <name type="scientific">Halogeometricum salsisoli</name>
    <dbReference type="NCBI Taxonomy" id="2950536"/>
    <lineage>
        <taxon>Archaea</taxon>
        <taxon>Methanobacteriati</taxon>
        <taxon>Methanobacteriota</taxon>
        <taxon>Stenosarchaea group</taxon>
        <taxon>Halobacteria</taxon>
        <taxon>Halobacteriales</taxon>
        <taxon>Haloferacaceae</taxon>
        <taxon>Halogeometricum</taxon>
    </lineage>
</organism>
<dbReference type="Proteomes" id="UP001257060">
    <property type="component" value="Unassembled WGS sequence"/>
</dbReference>
<sequence>MNDRALLSGLFVGVAVGLLGGPGLPYAEADLPMLGAGLSGLLAGGVAGYVNAGTMGRDAAYGVAAAAAGSLLLGGVLLALGDATTAFGLTAGLATLLFVVVTVVPGALGGALGGTLADAGSTRRPGPAA</sequence>
<evidence type="ECO:0008006" key="4">
    <source>
        <dbReference type="Google" id="ProtNLM"/>
    </source>
</evidence>
<evidence type="ECO:0000313" key="3">
    <source>
        <dbReference type="Proteomes" id="UP001257060"/>
    </source>
</evidence>
<feature type="transmembrane region" description="Helical" evidence="1">
    <location>
        <begin position="33"/>
        <end position="52"/>
    </location>
</feature>
<reference evidence="2 3" key="1">
    <citation type="submission" date="2022-06" db="EMBL/GenBank/DDBJ databases">
        <title>Halogeometricum sp. a new haloarchaeum isolate from saline soil.</title>
        <authorList>
            <person name="Strakova D."/>
            <person name="Galisteo C."/>
            <person name="Sanchez-Porro C."/>
            <person name="Ventosa A."/>
        </authorList>
    </citation>
    <scope>NUCLEOTIDE SEQUENCE [LARGE SCALE GENOMIC DNA]</scope>
    <source>
        <strain evidence="2 3">S1BR25-6</strain>
    </source>
</reference>
<evidence type="ECO:0000256" key="1">
    <source>
        <dbReference type="SAM" id="Phobius"/>
    </source>
</evidence>
<feature type="transmembrane region" description="Helical" evidence="1">
    <location>
        <begin position="59"/>
        <end position="80"/>
    </location>
</feature>
<evidence type="ECO:0000313" key="2">
    <source>
        <dbReference type="EMBL" id="MDS0299328.1"/>
    </source>
</evidence>
<keyword evidence="1" id="KW-0812">Transmembrane</keyword>
<gene>
    <name evidence="2" type="ORF">NDI76_11305</name>
</gene>
<name>A0ABU2GEU6_9EURY</name>
<dbReference type="RefSeq" id="WP_310924187.1">
    <property type="nucleotide sequence ID" value="NZ_JAMQOP010000002.1"/>
</dbReference>
<keyword evidence="3" id="KW-1185">Reference proteome</keyword>
<proteinExistence type="predicted"/>
<keyword evidence="1" id="KW-0472">Membrane</keyword>
<comment type="caution">
    <text evidence="2">The sequence shown here is derived from an EMBL/GenBank/DDBJ whole genome shotgun (WGS) entry which is preliminary data.</text>
</comment>
<dbReference type="EMBL" id="JAMQOP010000002">
    <property type="protein sequence ID" value="MDS0299328.1"/>
    <property type="molecule type" value="Genomic_DNA"/>
</dbReference>
<keyword evidence="1" id="KW-1133">Transmembrane helix</keyword>